<dbReference type="EC" id="2.7.11.1" evidence="1"/>
<dbReference type="GO" id="GO:0004674">
    <property type="term" value="F:protein serine/threonine kinase activity"/>
    <property type="evidence" value="ECO:0007669"/>
    <property type="project" value="UniProtKB-KW"/>
</dbReference>
<dbReference type="KEGG" id="samy:DB32_000642"/>
<keyword evidence="5" id="KW-0418">Kinase</keyword>
<keyword evidence="2" id="KW-0723">Serine/threonine-protein kinase</keyword>
<dbReference type="InterPro" id="IPR011990">
    <property type="entry name" value="TPR-like_helical_dom_sf"/>
</dbReference>
<dbReference type="Pfam" id="PF13191">
    <property type="entry name" value="AAA_16"/>
    <property type="match status" value="1"/>
</dbReference>
<organism evidence="8 9">
    <name type="scientific">Sandaracinus amylolyticus</name>
    <dbReference type="NCBI Taxonomy" id="927083"/>
    <lineage>
        <taxon>Bacteria</taxon>
        <taxon>Pseudomonadati</taxon>
        <taxon>Myxococcota</taxon>
        <taxon>Polyangia</taxon>
        <taxon>Polyangiales</taxon>
        <taxon>Sandaracinaceae</taxon>
        <taxon>Sandaracinus</taxon>
    </lineage>
</organism>
<dbReference type="SUPFAM" id="SSF52540">
    <property type="entry name" value="P-loop containing nucleoside triphosphate hydrolases"/>
    <property type="match status" value="1"/>
</dbReference>
<dbReference type="PANTHER" id="PTHR16305">
    <property type="entry name" value="TESTICULAR SOLUBLE ADENYLYL CYCLASE"/>
    <property type="match status" value="1"/>
</dbReference>
<feature type="domain" description="Protein kinase" evidence="7">
    <location>
        <begin position="43"/>
        <end position="307"/>
    </location>
</feature>
<dbReference type="InterPro" id="IPR008271">
    <property type="entry name" value="Ser/Thr_kinase_AS"/>
</dbReference>
<dbReference type="InterPro" id="IPR041664">
    <property type="entry name" value="AAA_16"/>
</dbReference>
<accession>A0A0F6VZC7</accession>
<dbReference type="PROSITE" id="PS50011">
    <property type="entry name" value="PROTEIN_KINASE_DOM"/>
    <property type="match status" value="1"/>
</dbReference>
<dbReference type="FunFam" id="1.10.510.10:FF:000021">
    <property type="entry name" value="Serine/threonine protein kinase"/>
    <property type="match status" value="1"/>
</dbReference>
<keyword evidence="6" id="KW-0067">ATP-binding</keyword>
<evidence type="ECO:0000256" key="4">
    <source>
        <dbReference type="ARBA" id="ARBA00022741"/>
    </source>
</evidence>
<dbReference type="STRING" id="927083.DB32_000642"/>
<dbReference type="SUPFAM" id="SSF48452">
    <property type="entry name" value="TPR-like"/>
    <property type="match status" value="1"/>
</dbReference>
<dbReference type="GO" id="GO:0005737">
    <property type="term" value="C:cytoplasm"/>
    <property type="evidence" value="ECO:0007669"/>
    <property type="project" value="TreeGrafter"/>
</dbReference>
<dbReference type="Gene3D" id="1.10.510.10">
    <property type="entry name" value="Transferase(Phosphotransferase) domain 1"/>
    <property type="match status" value="1"/>
</dbReference>
<protein>
    <recommendedName>
        <fullName evidence="1">non-specific serine/threonine protein kinase</fullName>
        <ecNumber evidence="1">2.7.11.1</ecNumber>
    </recommendedName>
</protein>
<dbReference type="PROSITE" id="PS00108">
    <property type="entry name" value="PROTEIN_KINASE_ST"/>
    <property type="match status" value="1"/>
</dbReference>
<dbReference type="EMBL" id="CP011125">
    <property type="protein sequence ID" value="AKF03493.1"/>
    <property type="molecule type" value="Genomic_DNA"/>
</dbReference>
<evidence type="ECO:0000256" key="2">
    <source>
        <dbReference type="ARBA" id="ARBA00022527"/>
    </source>
</evidence>
<name>A0A0F6VZC7_9BACT</name>
<dbReference type="Gene3D" id="1.25.40.10">
    <property type="entry name" value="Tetratricopeptide repeat domain"/>
    <property type="match status" value="1"/>
</dbReference>
<evidence type="ECO:0000313" key="9">
    <source>
        <dbReference type="Proteomes" id="UP000034883"/>
    </source>
</evidence>
<dbReference type="InterPro" id="IPR000719">
    <property type="entry name" value="Prot_kinase_dom"/>
</dbReference>
<dbReference type="InterPro" id="IPR011009">
    <property type="entry name" value="Kinase-like_dom_sf"/>
</dbReference>
<keyword evidence="3" id="KW-0808">Transferase</keyword>
<gene>
    <name evidence="8" type="ORF">DB32_000642</name>
</gene>
<dbReference type="Pfam" id="PF00069">
    <property type="entry name" value="Pkinase"/>
    <property type="match status" value="1"/>
</dbReference>
<dbReference type="SMART" id="SM00220">
    <property type="entry name" value="S_TKc"/>
    <property type="match status" value="1"/>
</dbReference>
<dbReference type="SUPFAM" id="SSF56112">
    <property type="entry name" value="Protein kinase-like (PK-like)"/>
    <property type="match status" value="1"/>
</dbReference>
<dbReference type="Proteomes" id="UP000034883">
    <property type="component" value="Chromosome"/>
</dbReference>
<dbReference type="GO" id="GO:0005524">
    <property type="term" value="F:ATP binding"/>
    <property type="evidence" value="ECO:0007669"/>
    <property type="project" value="UniProtKB-KW"/>
</dbReference>
<dbReference type="InterPro" id="IPR027417">
    <property type="entry name" value="P-loop_NTPase"/>
</dbReference>
<evidence type="ECO:0000256" key="6">
    <source>
        <dbReference type="ARBA" id="ARBA00022840"/>
    </source>
</evidence>
<evidence type="ECO:0000256" key="3">
    <source>
        <dbReference type="ARBA" id="ARBA00022679"/>
    </source>
</evidence>
<evidence type="ECO:0000313" key="8">
    <source>
        <dbReference type="EMBL" id="AKF03493.1"/>
    </source>
</evidence>
<sequence>MLDRAPRGDRRCERRDAQRSFFSEAPRLRREEARPGTVLDDRFVLEQLAGAGGMGEVHRARDRRTGERVALKLLYWSGEDHERRFLREGHLLSRLEHPGIVRYVAHATAPTAYLAMEWLEGEDLGRRLARAPLTLRESLELGRRVAEALDAAHQRGVVHRDVKPSNVFLVGGEVARVKVLDFGIARQLHAATRAVTMTGQVVGTIGYMAPEQAGEGRDIDASADVFSLGCVLFECLTGRAPFAGDRLMEVLAKILLADPPRISDVREDVPLALDTLVHRMMQKEPRDRPAMLEIAAALDSIASDPELGDELRPRLVRGADDEGPAVSDDEQRLMSVVLADEDLRARATRPTVLADPDQGGTRELAAAADTHGGRLDILANGCPIVVLAGNGVAIDLAARAARCALAMRRILPRARIAIAMGRGDASAAAKLGDVVTRAEALLELAPGDARAIRVDQTTAGLLDTRFELGGDADGLELVAERVRAEPARNLLGKPAPFEGREREMAMLDAAIDECFGEPLASAILVTAPAGAGKSRLAHELLRAIASRGENVSVWMARGEPIAAGSSFGMLGQIVRHVAGLVDGERPEVWRHKLVARVSRHVPASESQRVAEFLGEMVGARFPDEGRPALRAARDDGALLGEQMLRAWETFVAAECAVQPVVVVLEDLHWGDLPTVRFVDATLRTLRDRPFLALALARPEIATIFPDLWSERRMQHVRLSDLTPRAARKLVREVLGDRADDATTAALIERAGGNAFYLEELIRAVAEGRGDELPDTVLAMAQARLERLSQGERRILRAASVFGQVFWVGGVAALLSEERREELEATLDDLAQRELVTRHPGSRFRDERELSFRHVLVRDAAYGMLTPRDAKLAHRLAGAWLEAAGERDAIVLAQHLERGGEPQGAVVWYLWAAEQALEGDDLASVIARAERGVECGASGAMLGELRLLQAEALGWGAKSEDHSRLAEEALSLSPRGSGPRARAAAELAVAGCRLGDHAKLELAAKSLLEELPRTRGTTSATHALAVARTVIEMLVAGRGDLAEPMLHAMDGADAAHEEDRALVIAVRSWLHAVSALFTGDPEPYVREGEGIVAALEECGQLRYAVIAGVHLAIALAAIGWSDRAVEQARRMSDRARAMGLLAYAERARAQLVLPLARRGEVAEAESIARACLAQARVSGDPVTEARARASGAAILLMRGDVEGAAREAESVVAGERFPPGIRAEACVTLARARLAGGDAEGALGVVERGLALAGAGSVAGDVALRLARADALGAAGRRDEAQRVIAEAAARVRSRASAMRDERVRESFLGIAEHAEVVGRLAR</sequence>
<dbReference type="GO" id="GO:0004016">
    <property type="term" value="F:adenylate cyclase activity"/>
    <property type="evidence" value="ECO:0007669"/>
    <property type="project" value="TreeGrafter"/>
</dbReference>
<keyword evidence="9" id="KW-1185">Reference proteome</keyword>
<evidence type="ECO:0000256" key="1">
    <source>
        <dbReference type="ARBA" id="ARBA00012513"/>
    </source>
</evidence>
<reference evidence="8 9" key="1">
    <citation type="submission" date="2015-03" db="EMBL/GenBank/DDBJ databases">
        <title>Genome assembly of Sandaracinus amylolyticus DSM 53668.</title>
        <authorList>
            <person name="Sharma G."/>
            <person name="Subramanian S."/>
        </authorList>
    </citation>
    <scope>NUCLEOTIDE SEQUENCE [LARGE SCALE GENOMIC DNA]</scope>
    <source>
        <strain evidence="8 9">DSM 53668</strain>
    </source>
</reference>
<evidence type="ECO:0000259" key="7">
    <source>
        <dbReference type="PROSITE" id="PS50011"/>
    </source>
</evidence>
<evidence type="ECO:0000256" key="5">
    <source>
        <dbReference type="ARBA" id="ARBA00022777"/>
    </source>
</evidence>
<keyword evidence="4" id="KW-0547">Nucleotide-binding</keyword>
<dbReference type="PANTHER" id="PTHR16305:SF28">
    <property type="entry name" value="GUANYLATE CYCLASE DOMAIN-CONTAINING PROTEIN"/>
    <property type="match status" value="1"/>
</dbReference>
<dbReference type="Gene3D" id="3.30.200.20">
    <property type="entry name" value="Phosphorylase Kinase, domain 1"/>
    <property type="match status" value="1"/>
</dbReference>
<dbReference type="CDD" id="cd14014">
    <property type="entry name" value="STKc_PknB_like"/>
    <property type="match status" value="1"/>
</dbReference>
<proteinExistence type="predicted"/>